<keyword evidence="5" id="KW-0378">Hydrolase</keyword>
<dbReference type="Pfam" id="PF00017">
    <property type="entry name" value="SH2"/>
    <property type="match status" value="1"/>
</dbReference>
<comment type="caution">
    <text evidence="11">The sequence shown here is derived from an EMBL/GenBank/DDBJ whole genome shotgun (WGS) entry which is preliminary data.</text>
</comment>
<reference evidence="11" key="2">
    <citation type="submission" date="2021-09" db="EMBL/GenBank/DDBJ databases">
        <authorList>
            <person name="Jia N."/>
            <person name="Wang J."/>
            <person name="Shi W."/>
            <person name="Du L."/>
            <person name="Sun Y."/>
            <person name="Zhan W."/>
            <person name="Jiang J."/>
            <person name="Wang Q."/>
            <person name="Zhang B."/>
            <person name="Ji P."/>
            <person name="Sakyi L.B."/>
            <person name="Cui X."/>
            <person name="Yuan T."/>
            <person name="Jiang B."/>
            <person name="Yang W."/>
            <person name="Lam T.T.-Y."/>
            <person name="Chang Q."/>
            <person name="Ding S."/>
            <person name="Wang X."/>
            <person name="Zhu J."/>
            <person name="Ruan X."/>
            <person name="Zhao L."/>
            <person name="Wei J."/>
            <person name="Que T."/>
            <person name="Du C."/>
            <person name="Cheng J."/>
            <person name="Dai P."/>
            <person name="Han X."/>
            <person name="Huang E."/>
            <person name="Gao Y."/>
            <person name="Liu J."/>
            <person name="Shao H."/>
            <person name="Ye R."/>
            <person name="Li L."/>
            <person name="Wei W."/>
            <person name="Wang X."/>
            <person name="Wang C."/>
            <person name="Huo Q."/>
            <person name="Li W."/>
            <person name="Guo W."/>
            <person name="Chen H."/>
            <person name="Chen S."/>
            <person name="Zhou L."/>
            <person name="Zhou L."/>
            <person name="Ni X."/>
            <person name="Tian J."/>
            <person name="Zhou Y."/>
            <person name="Sheng Y."/>
            <person name="Liu T."/>
            <person name="Pan Y."/>
            <person name="Xia L."/>
            <person name="Li J."/>
            <person name="Zhao F."/>
            <person name="Cao W."/>
        </authorList>
    </citation>
    <scope>NUCLEOTIDE SEQUENCE</scope>
    <source>
        <strain evidence="11">Rmic-2018</strain>
        <tissue evidence="11">Larvae</tissue>
    </source>
</reference>
<comment type="catalytic activity">
    <reaction evidence="8">
        <text>O-phospho-L-tyrosyl-[protein] + H2O = L-tyrosyl-[protein] + phosphate</text>
        <dbReference type="Rhea" id="RHEA:10684"/>
        <dbReference type="Rhea" id="RHEA-COMP:10136"/>
        <dbReference type="Rhea" id="RHEA-COMP:20101"/>
        <dbReference type="ChEBI" id="CHEBI:15377"/>
        <dbReference type="ChEBI" id="CHEBI:43474"/>
        <dbReference type="ChEBI" id="CHEBI:46858"/>
        <dbReference type="ChEBI" id="CHEBI:61978"/>
        <dbReference type="EC" id="3.1.3.48"/>
    </reaction>
</comment>
<dbReference type="GO" id="GO:0070374">
    <property type="term" value="P:positive regulation of ERK1 and ERK2 cascade"/>
    <property type="evidence" value="ECO:0007669"/>
    <property type="project" value="TreeGrafter"/>
</dbReference>
<evidence type="ECO:0000313" key="11">
    <source>
        <dbReference type="EMBL" id="KAH8040104.1"/>
    </source>
</evidence>
<dbReference type="FunFam" id="3.30.505.10:FF:000018">
    <property type="entry name" value="Tyrosine-protein phosphatase non-receptor type"/>
    <property type="match status" value="1"/>
</dbReference>
<dbReference type="SUPFAM" id="SSF55550">
    <property type="entry name" value="SH2 domain"/>
    <property type="match status" value="1"/>
</dbReference>
<reference evidence="11" key="1">
    <citation type="journal article" date="2020" name="Cell">
        <title>Large-Scale Comparative Analyses of Tick Genomes Elucidate Their Genetic Diversity and Vector Capacities.</title>
        <authorList>
            <consortium name="Tick Genome and Microbiome Consortium (TIGMIC)"/>
            <person name="Jia N."/>
            <person name="Wang J."/>
            <person name="Shi W."/>
            <person name="Du L."/>
            <person name="Sun Y."/>
            <person name="Zhan W."/>
            <person name="Jiang J.F."/>
            <person name="Wang Q."/>
            <person name="Zhang B."/>
            <person name="Ji P."/>
            <person name="Bell-Sakyi L."/>
            <person name="Cui X.M."/>
            <person name="Yuan T.T."/>
            <person name="Jiang B.G."/>
            <person name="Yang W.F."/>
            <person name="Lam T.T."/>
            <person name="Chang Q.C."/>
            <person name="Ding S.J."/>
            <person name="Wang X.J."/>
            <person name="Zhu J.G."/>
            <person name="Ruan X.D."/>
            <person name="Zhao L."/>
            <person name="Wei J.T."/>
            <person name="Ye R.Z."/>
            <person name="Que T.C."/>
            <person name="Du C.H."/>
            <person name="Zhou Y.H."/>
            <person name="Cheng J.X."/>
            <person name="Dai P.F."/>
            <person name="Guo W.B."/>
            <person name="Han X.H."/>
            <person name="Huang E.J."/>
            <person name="Li L.F."/>
            <person name="Wei W."/>
            <person name="Gao Y.C."/>
            <person name="Liu J.Z."/>
            <person name="Shao H.Z."/>
            <person name="Wang X."/>
            <person name="Wang C.C."/>
            <person name="Yang T.C."/>
            <person name="Huo Q.B."/>
            <person name="Li W."/>
            <person name="Chen H.Y."/>
            <person name="Chen S.E."/>
            <person name="Zhou L.G."/>
            <person name="Ni X.B."/>
            <person name="Tian J.H."/>
            <person name="Sheng Y."/>
            <person name="Liu T."/>
            <person name="Pan Y.S."/>
            <person name="Xia L.Y."/>
            <person name="Li J."/>
            <person name="Zhao F."/>
            <person name="Cao W.C."/>
        </authorList>
    </citation>
    <scope>NUCLEOTIDE SEQUENCE</scope>
    <source>
        <strain evidence="11">Rmic-2018</strain>
    </source>
</reference>
<evidence type="ECO:0000256" key="3">
    <source>
        <dbReference type="ARBA" id="ARBA00022490"/>
    </source>
</evidence>
<dbReference type="SMART" id="SM00252">
    <property type="entry name" value="SH2"/>
    <property type="match status" value="1"/>
</dbReference>
<evidence type="ECO:0000256" key="7">
    <source>
        <dbReference type="ARBA" id="ARBA00022999"/>
    </source>
</evidence>
<evidence type="ECO:0000256" key="6">
    <source>
        <dbReference type="ARBA" id="ARBA00022912"/>
    </source>
</evidence>
<dbReference type="VEuPathDB" id="VectorBase:LOC119184305"/>
<feature type="domain" description="SH2" evidence="10">
    <location>
        <begin position="41"/>
        <end position="124"/>
    </location>
</feature>
<dbReference type="GO" id="GO:0004726">
    <property type="term" value="F:non-membrane spanning protein tyrosine phosphatase activity"/>
    <property type="evidence" value="ECO:0007669"/>
    <property type="project" value="TreeGrafter"/>
</dbReference>
<keyword evidence="6" id="KW-0904">Protein phosphatase</keyword>
<dbReference type="GO" id="GO:0030971">
    <property type="term" value="F:receptor tyrosine kinase binding"/>
    <property type="evidence" value="ECO:0007669"/>
    <property type="project" value="TreeGrafter"/>
</dbReference>
<comment type="subcellular location">
    <subcellularLocation>
        <location evidence="1">Cytoplasm</location>
    </subcellularLocation>
</comment>
<protein>
    <recommendedName>
        <fullName evidence="2">protein-tyrosine-phosphatase</fullName>
        <ecNumber evidence="2">3.1.3.48</ecNumber>
    </recommendedName>
</protein>
<evidence type="ECO:0000256" key="5">
    <source>
        <dbReference type="ARBA" id="ARBA00022801"/>
    </source>
</evidence>
<sequence>MGHGSTGCQHPHKLEAIPQHLDLFAEIKMPKNDRAGFTTMILLDQGCDGSFLARPSKSKKGDFTLSVRRNGVVTHIKIRNTGDYYDLYGGENFATLAELVQYYMENQDQLKERNGEIIELKYPLICADPTTER</sequence>
<name>A0A9J6F1V0_RHIMP</name>
<dbReference type="InterPro" id="IPR036860">
    <property type="entry name" value="SH2_dom_sf"/>
</dbReference>
<dbReference type="PANTHER" id="PTHR46559">
    <property type="entry name" value="TYROSINE-PROTEIN PHOSPHATASE NON-RECEPTOR TYPE 11"/>
    <property type="match status" value="1"/>
</dbReference>
<dbReference type="PANTHER" id="PTHR46559:SF3">
    <property type="entry name" value="TYROSINE-PROTEIN PHOSPHATASE NON-RECEPTOR TYPE"/>
    <property type="match status" value="1"/>
</dbReference>
<keyword evidence="3" id="KW-0963">Cytoplasm</keyword>
<evidence type="ECO:0000256" key="9">
    <source>
        <dbReference type="PROSITE-ProRule" id="PRU00191"/>
    </source>
</evidence>
<organism evidence="11 12">
    <name type="scientific">Rhipicephalus microplus</name>
    <name type="common">Cattle tick</name>
    <name type="synonym">Boophilus microplus</name>
    <dbReference type="NCBI Taxonomy" id="6941"/>
    <lineage>
        <taxon>Eukaryota</taxon>
        <taxon>Metazoa</taxon>
        <taxon>Ecdysozoa</taxon>
        <taxon>Arthropoda</taxon>
        <taxon>Chelicerata</taxon>
        <taxon>Arachnida</taxon>
        <taxon>Acari</taxon>
        <taxon>Parasitiformes</taxon>
        <taxon>Ixodida</taxon>
        <taxon>Ixodoidea</taxon>
        <taxon>Ixodidae</taxon>
        <taxon>Rhipicephalinae</taxon>
        <taxon>Rhipicephalus</taxon>
        <taxon>Boophilus</taxon>
    </lineage>
</organism>
<keyword evidence="4" id="KW-0677">Repeat</keyword>
<keyword evidence="7 9" id="KW-0727">SH2 domain</keyword>
<dbReference type="PROSITE" id="PS50001">
    <property type="entry name" value="SH2"/>
    <property type="match status" value="1"/>
</dbReference>
<evidence type="ECO:0000256" key="1">
    <source>
        <dbReference type="ARBA" id="ARBA00004496"/>
    </source>
</evidence>
<dbReference type="Proteomes" id="UP000821866">
    <property type="component" value="Chromosome 1"/>
</dbReference>
<dbReference type="EC" id="3.1.3.48" evidence="2"/>
<dbReference type="GO" id="GO:0050839">
    <property type="term" value="F:cell adhesion molecule binding"/>
    <property type="evidence" value="ECO:0007669"/>
    <property type="project" value="TreeGrafter"/>
</dbReference>
<gene>
    <name evidence="11" type="ORF">HPB51_009360</name>
</gene>
<dbReference type="CDD" id="cd10340">
    <property type="entry name" value="SH2_N-SH2_SHP_like"/>
    <property type="match status" value="1"/>
</dbReference>
<evidence type="ECO:0000259" key="10">
    <source>
        <dbReference type="PROSITE" id="PS50001"/>
    </source>
</evidence>
<evidence type="ECO:0000313" key="12">
    <source>
        <dbReference type="Proteomes" id="UP000821866"/>
    </source>
</evidence>
<dbReference type="EMBL" id="JABSTU010000001">
    <property type="protein sequence ID" value="KAH8040104.1"/>
    <property type="molecule type" value="Genomic_DNA"/>
</dbReference>
<dbReference type="Gene3D" id="3.30.505.10">
    <property type="entry name" value="SH2 domain"/>
    <property type="match status" value="1"/>
</dbReference>
<proteinExistence type="predicted"/>
<dbReference type="GO" id="GO:0005737">
    <property type="term" value="C:cytoplasm"/>
    <property type="evidence" value="ECO:0007669"/>
    <property type="project" value="UniProtKB-SubCell"/>
</dbReference>
<evidence type="ECO:0000256" key="4">
    <source>
        <dbReference type="ARBA" id="ARBA00022737"/>
    </source>
</evidence>
<dbReference type="PRINTS" id="PR00401">
    <property type="entry name" value="SH2DOMAIN"/>
</dbReference>
<evidence type="ECO:0000256" key="8">
    <source>
        <dbReference type="ARBA" id="ARBA00051722"/>
    </source>
</evidence>
<accession>A0A9J6F1V0</accession>
<dbReference type="AlphaFoldDB" id="A0A9J6F1V0"/>
<evidence type="ECO:0000256" key="2">
    <source>
        <dbReference type="ARBA" id="ARBA00013064"/>
    </source>
</evidence>
<keyword evidence="12" id="KW-1185">Reference proteome</keyword>
<dbReference type="InterPro" id="IPR000980">
    <property type="entry name" value="SH2"/>
</dbReference>